<dbReference type="SUPFAM" id="SSF109604">
    <property type="entry name" value="HD-domain/PDEase-like"/>
    <property type="match status" value="1"/>
</dbReference>
<keyword evidence="3" id="KW-1185">Reference proteome</keyword>
<dbReference type="InterPro" id="IPR003607">
    <property type="entry name" value="HD/PDEase_dom"/>
</dbReference>
<comment type="caution">
    <text evidence="2">The sequence shown here is derived from an EMBL/GenBank/DDBJ whole genome shotgun (WGS) entry which is preliminary data.</text>
</comment>
<dbReference type="Pfam" id="PF13487">
    <property type="entry name" value="HD_5"/>
    <property type="match status" value="1"/>
</dbReference>
<dbReference type="InterPro" id="IPR037522">
    <property type="entry name" value="HD_GYP_dom"/>
</dbReference>
<dbReference type="Proteomes" id="UP000298460">
    <property type="component" value="Unassembled WGS sequence"/>
</dbReference>
<evidence type="ECO:0000259" key="1">
    <source>
        <dbReference type="PROSITE" id="PS51832"/>
    </source>
</evidence>
<dbReference type="InterPro" id="IPR052020">
    <property type="entry name" value="Cyclic_di-GMP/3'3'-cGAMP_PDE"/>
</dbReference>
<dbReference type="OrthoDB" id="9798833at2"/>
<dbReference type="Gene3D" id="1.10.3210.10">
    <property type="entry name" value="Hypothetical protein af1432"/>
    <property type="match status" value="1"/>
</dbReference>
<dbReference type="PANTHER" id="PTHR45228">
    <property type="entry name" value="CYCLIC DI-GMP PHOSPHODIESTERASE TM_0186-RELATED"/>
    <property type="match status" value="1"/>
</dbReference>
<reference evidence="2 3" key="1">
    <citation type="submission" date="2019-03" db="EMBL/GenBank/DDBJ databases">
        <title>Draft Genome Sequence of Desulfosporosinus fructosivorans Strain 63.6F, Isolated from Marine Sediment in the Baltic Sea.</title>
        <authorList>
            <person name="Hausmann B."/>
            <person name="Vandieken V."/>
            <person name="Pjevac P."/>
            <person name="Schreck K."/>
            <person name="Herbold C.W."/>
            <person name="Loy A."/>
        </authorList>
    </citation>
    <scope>NUCLEOTIDE SEQUENCE [LARGE SCALE GENOMIC DNA]</scope>
    <source>
        <strain evidence="2 3">63.6F</strain>
    </source>
</reference>
<evidence type="ECO:0000313" key="3">
    <source>
        <dbReference type="Proteomes" id="UP000298460"/>
    </source>
</evidence>
<dbReference type="AlphaFoldDB" id="A0A4Z0R9C6"/>
<dbReference type="SMART" id="SM00471">
    <property type="entry name" value="HDc"/>
    <property type="match status" value="1"/>
</dbReference>
<dbReference type="EMBL" id="SPQQ01000003">
    <property type="protein sequence ID" value="TGE38647.1"/>
    <property type="molecule type" value="Genomic_DNA"/>
</dbReference>
<protein>
    <submittedName>
        <fullName evidence="2">HD-GYP domain-containing protein</fullName>
    </submittedName>
</protein>
<gene>
    <name evidence="2" type="ORF">E4K67_09990</name>
</gene>
<proteinExistence type="predicted"/>
<sequence length="200" mass="22667">MDSVTDGNDKALSINQFLQALAMTLAVRNKDTWEHSVQVTKYAVRLGLRLELSVEEIKQLHIGALLHDIGKIGIRDDILLKPCALTEDEYCQLKKHPEIGSKILEPASALDCIIPIVLHHHEHFDGKGYPQKLRGEKIPFLARIISLADAFEAMTSDRLYRKAMTPQHALEEIQLQLGRQFDPYLGKAFVKMIKEVDFTL</sequence>
<organism evidence="2 3">
    <name type="scientific">Desulfosporosinus fructosivorans</name>
    <dbReference type="NCBI Taxonomy" id="2018669"/>
    <lineage>
        <taxon>Bacteria</taxon>
        <taxon>Bacillati</taxon>
        <taxon>Bacillota</taxon>
        <taxon>Clostridia</taxon>
        <taxon>Eubacteriales</taxon>
        <taxon>Desulfitobacteriaceae</taxon>
        <taxon>Desulfosporosinus</taxon>
    </lineage>
</organism>
<dbReference type="CDD" id="cd00077">
    <property type="entry name" value="HDc"/>
    <property type="match status" value="1"/>
</dbReference>
<evidence type="ECO:0000313" key="2">
    <source>
        <dbReference type="EMBL" id="TGE38647.1"/>
    </source>
</evidence>
<dbReference type="PANTHER" id="PTHR45228:SF1">
    <property type="entry name" value="CYCLIC DI-GMP PHOSPHODIESTERASE TM_0186"/>
    <property type="match status" value="1"/>
</dbReference>
<feature type="domain" description="HD-GYP" evidence="1">
    <location>
        <begin position="10"/>
        <end position="200"/>
    </location>
</feature>
<dbReference type="PROSITE" id="PS51832">
    <property type="entry name" value="HD_GYP"/>
    <property type="match status" value="1"/>
</dbReference>
<accession>A0A4Z0R9C6</accession>
<name>A0A4Z0R9C6_9FIRM</name>